<reference evidence="2 3" key="1">
    <citation type="submission" date="2021-03" db="EMBL/GenBank/DDBJ databases">
        <title>Genomic Encyclopedia of Type Strains, Phase IV (KMG-IV): sequencing the most valuable type-strain genomes for metagenomic binning, comparative biology and taxonomic classification.</title>
        <authorList>
            <person name="Goeker M."/>
        </authorList>
    </citation>
    <scope>NUCLEOTIDE SEQUENCE [LARGE SCALE GENOMIC DNA]</scope>
    <source>
        <strain evidence="2 3">DSM 27512</strain>
    </source>
</reference>
<evidence type="ECO:0000256" key="1">
    <source>
        <dbReference type="SAM" id="MobiDB-lite"/>
    </source>
</evidence>
<accession>A0ABS4KGH2</accession>
<organism evidence="2 3">
    <name type="scientific">Acetoanaerobium pronyense</name>
    <dbReference type="NCBI Taxonomy" id="1482736"/>
    <lineage>
        <taxon>Bacteria</taxon>
        <taxon>Bacillati</taxon>
        <taxon>Bacillota</taxon>
        <taxon>Clostridia</taxon>
        <taxon>Peptostreptococcales</taxon>
        <taxon>Filifactoraceae</taxon>
        <taxon>Acetoanaerobium</taxon>
    </lineage>
</organism>
<sequence>MEIKNVNSQKPIIAKETEKDMKIKEASKEKEQNKNTEGIKYEKSDKVESYTTYDKTAIDKLKAEAQQRHENLRRMVEELLKRQGLSFKDAFDGKEVKVDEETRLEAAKSLEEGGEHSIDAVATRIVDFAKAISGGDKSKLEILKKAIDEGFAGAKAALGGELPEISKKTYDEIMRRLDEWENE</sequence>
<feature type="compositionally biased region" description="Polar residues" evidence="1">
    <location>
        <begin position="1"/>
        <end position="10"/>
    </location>
</feature>
<comment type="caution">
    <text evidence="2">The sequence shown here is derived from an EMBL/GenBank/DDBJ whole genome shotgun (WGS) entry which is preliminary data.</text>
</comment>
<gene>
    <name evidence="2" type="ORF">J2Z35_000666</name>
</gene>
<feature type="region of interest" description="Disordered" evidence="1">
    <location>
        <begin position="1"/>
        <end position="41"/>
    </location>
</feature>
<evidence type="ECO:0000313" key="3">
    <source>
        <dbReference type="Proteomes" id="UP001314903"/>
    </source>
</evidence>
<evidence type="ECO:0000313" key="2">
    <source>
        <dbReference type="EMBL" id="MBP2026874.1"/>
    </source>
</evidence>
<name>A0ABS4KGH2_9FIRM</name>
<proteinExistence type="predicted"/>
<feature type="compositionally biased region" description="Basic and acidic residues" evidence="1">
    <location>
        <begin position="13"/>
        <end position="41"/>
    </location>
</feature>
<protein>
    <submittedName>
        <fullName evidence="2">DNA polymerase II small subunit/DNA polymerase delta subunit B</fullName>
    </submittedName>
</protein>
<dbReference type="Proteomes" id="UP001314903">
    <property type="component" value="Unassembled WGS sequence"/>
</dbReference>
<dbReference type="EMBL" id="JAGGLI010000005">
    <property type="protein sequence ID" value="MBP2026874.1"/>
    <property type="molecule type" value="Genomic_DNA"/>
</dbReference>
<keyword evidence="3" id="KW-1185">Reference proteome</keyword>
<dbReference type="RefSeq" id="WP_209659324.1">
    <property type="nucleotide sequence ID" value="NZ_JAGGLI010000005.1"/>
</dbReference>